<dbReference type="Pfam" id="PF05708">
    <property type="entry name" value="Peptidase_C92"/>
    <property type="match status" value="1"/>
</dbReference>
<evidence type="ECO:0000313" key="1">
    <source>
        <dbReference type="EMBL" id="MCG5072372.1"/>
    </source>
</evidence>
<proteinExistence type="predicted"/>
<dbReference type="Proteomes" id="UP001139308">
    <property type="component" value="Unassembled WGS sequence"/>
</dbReference>
<name>A0A9X1RM36_9BURK</name>
<evidence type="ECO:0000313" key="2">
    <source>
        <dbReference type="Proteomes" id="UP001139308"/>
    </source>
</evidence>
<accession>A0A9X1RM36</accession>
<dbReference type="SUPFAM" id="SSF54001">
    <property type="entry name" value="Cysteine proteinases"/>
    <property type="match status" value="1"/>
</dbReference>
<dbReference type="InterPro" id="IPR038765">
    <property type="entry name" value="Papain-like_cys_pep_sf"/>
</dbReference>
<protein>
    <submittedName>
        <fullName evidence="1">Lipo-like protein</fullName>
    </submittedName>
</protein>
<dbReference type="AlphaFoldDB" id="A0A9X1RM36"/>
<dbReference type="Gene3D" id="3.90.1720.10">
    <property type="entry name" value="endopeptidase domain like (from Nostoc punctiforme)"/>
    <property type="match status" value="1"/>
</dbReference>
<reference evidence="1" key="1">
    <citation type="submission" date="2022-01" db="EMBL/GenBank/DDBJ databases">
        <title>Genome sequence and assembly of Parabukholderia sp. RG36.</title>
        <authorList>
            <person name="Chhetri G."/>
        </authorList>
    </citation>
    <scope>NUCLEOTIDE SEQUENCE</scope>
    <source>
        <strain evidence="1">RG36</strain>
    </source>
</reference>
<gene>
    <name evidence="1" type="ORF">L5014_03190</name>
</gene>
<comment type="caution">
    <text evidence="1">The sequence shown here is derived from an EMBL/GenBank/DDBJ whole genome shotgun (WGS) entry which is preliminary data.</text>
</comment>
<dbReference type="InterPro" id="IPR024453">
    <property type="entry name" value="Peptidase_C92"/>
</dbReference>
<keyword evidence="2" id="KW-1185">Reference proteome</keyword>
<dbReference type="EMBL" id="JAKLJA010000002">
    <property type="protein sequence ID" value="MCG5072372.1"/>
    <property type="molecule type" value="Genomic_DNA"/>
</dbReference>
<dbReference type="RefSeq" id="WP_238462159.1">
    <property type="nucleotide sequence ID" value="NZ_JAKLJA010000002.1"/>
</dbReference>
<organism evidence="1 2">
    <name type="scientific">Paraburkholderia tagetis</name>
    <dbReference type="NCBI Taxonomy" id="2913261"/>
    <lineage>
        <taxon>Bacteria</taxon>
        <taxon>Pseudomonadati</taxon>
        <taxon>Pseudomonadota</taxon>
        <taxon>Betaproteobacteria</taxon>
        <taxon>Burkholderiales</taxon>
        <taxon>Burkholderiaceae</taxon>
        <taxon>Paraburkholderia</taxon>
    </lineage>
</organism>
<sequence length="269" mass="29862">MDFFCSAIGRRLARYLSAPVKTNDIAPATRPDTLLKHLMPGDVVLVEGNSRISGAIRYLTQSTWSHAALYVGHHASGKANAFVEADILEGVRITGIDQFSGYNTRICRPVGLSERDAVRVCEFAIARIGQQYDLRNIIDLARYLLPTPPVPQRFRRRMLELGSGSPTRAICSTLIALAFQSIGYPVLPSMRKESVGIPGCESCFNEILRVRHHSLFVPRDFDLSPYFSIVKPAIEEHFDYTSLLWEENPGELIPVAEAGSIVSADRCRG</sequence>